<dbReference type="GO" id="GO:0043546">
    <property type="term" value="F:molybdopterin cofactor binding"/>
    <property type="evidence" value="ECO:0007669"/>
    <property type="project" value="InterPro"/>
</dbReference>
<evidence type="ECO:0000259" key="7">
    <source>
        <dbReference type="Pfam" id="PF01568"/>
    </source>
</evidence>
<dbReference type="InterPro" id="IPR006655">
    <property type="entry name" value="Mopterin_OxRdtase_prok_CS"/>
</dbReference>
<protein>
    <submittedName>
        <fullName evidence="8">Molybdopterin-dependent oxidoreductase</fullName>
    </submittedName>
</protein>
<accession>A0A7X4RT55</accession>
<feature type="domain" description="Molybdopterin dinucleotide-binding" evidence="7">
    <location>
        <begin position="635"/>
        <end position="758"/>
    </location>
</feature>
<keyword evidence="9" id="KW-1185">Reference proteome</keyword>
<evidence type="ECO:0000256" key="5">
    <source>
        <dbReference type="ARBA" id="ARBA00023002"/>
    </source>
</evidence>
<dbReference type="GO" id="GO:0030151">
    <property type="term" value="F:molybdenum ion binding"/>
    <property type="evidence" value="ECO:0007669"/>
    <property type="project" value="TreeGrafter"/>
</dbReference>
<dbReference type="GO" id="GO:0009055">
    <property type="term" value="F:electron transfer activity"/>
    <property type="evidence" value="ECO:0007669"/>
    <property type="project" value="TreeGrafter"/>
</dbReference>
<evidence type="ECO:0000256" key="2">
    <source>
        <dbReference type="ARBA" id="ARBA00010312"/>
    </source>
</evidence>
<dbReference type="CDD" id="cd02793">
    <property type="entry name" value="MopB_CT_DMSOR-BSOR-TMAOR"/>
    <property type="match status" value="1"/>
</dbReference>
<keyword evidence="3" id="KW-0500">Molybdenum</keyword>
<evidence type="ECO:0000313" key="8">
    <source>
        <dbReference type="EMBL" id="MZI91870.1"/>
    </source>
</evidence>
<sequence>MKEHKQSILGGNTVSYTASHWGLYQVESPMSPNMTLSHYPDDHDPSPIGLYLNHPQVEKLRVTKPAIRRGWYEQYYGGKGSPRGGDDYIEVEWEEALNIVAAELTRVKTTYGNQAIYGGSYGWSSSGRFHHAQSQIHRFLNSFGGYVRHKDSYSLGAAGPLMHWLVMPMGELMTSHTDWATLAKHTEIFLSFGGAPRKNAQVSYGGTVDHRLHDSLCTMNKAGVRFINISPVQDDIDTEGSVTWLPIKPNTDTALILGLAYTLWQNKLHDMQFIQRYCVGFDVFEKYLTGQSDGIPKTAQWAADITGINVCDIESLAFDIANHRTMVNMAWALQRAHHGEQPCFALVTLAAMLGQIGLPGGGFGFCYGAENLVGSPNPLFFGPTLEQGQPPIDHFIPVARVVDMLLNPGETFTYQGETHTYQDIRMVYWAGGNPFHHHQNLSQLAQAWQRPETIITHEQYWTPSAKMADIVLPVTTTLERNDIFYANRETVMAAMKQAKSPTGEAKDDYSIFSELAKRLNIAEQFTRGLDAQGWLAYLYTNWQEQMEREYRLDLPDFNAFWENDLLELPKGDKPLVLLENFRKDPGKYPLKTPSGKIEIFSQSIADFNLPDCPGFACWLPPHEWLGSKKAVQFPLHMISDQPKNKLHSQLDHSPHSQKDKINQREPIYINAEDAAMRGLQFGDLVRVFNQRGSCLASAVPSDNIRQGVVRLSTGAWFDPLTPRFQDGQFLLEKHGNPNALTADIPASSFSQGCSAQTCLVEVQRWQGESYAVTAYEQPNIVAKSSEDDG</sequence>
<comment type="cofactor">
    <cofactor evidence="1">
        <name>Mo-bis(molybdopterin guanine dinucleotide)</name>
        <dbReference type="ChEBI" id="CHEBI:60539"/>
    </cofactor>
</comment>
<dbReference type="Gene3D" id="3.40.228.10">
    <property type="entry name" value="Dimethylsulfoxide Reductase, domain 2"/>
    <property type="match status" value="1"/>
</dbReference>
<dbReference type="PANTHER" id="PTHR43742">
    <property type="entry name" value="TRIMETHYLAMINE-N-OXIDE REDUCTASE"/>
    <property type="match status" value="1"/>
</dbReference>
<gene>
    <name evidence="8" type="ORF">F9817_01445</name>
</gene>
<dbReference type="GO" id="GO:0009061">
    <property type="term" value="P:anaerobic respiration"/>
    <property type="evidence" value="ECO:0007669"/>
    <property type="project" value="TreeGrafter"/>
</dbReference>
<keyword evidence="4" id="KW-0479">Metal-binding</keyword>
<dbReference type="RefSeq" id="WP_161153184.1">
    <property type="nucleotide sequence ID" value="NZ_WEKT01000002.1"/>
</dbReference>
<reference evidence="8 9" key="1">
    <citation type="submission" date="2019-10" db="EMBL/GenBank/DDBJ databases">
        <title>Vibrio sp. nov. isolated from a shrimp pond.</title>
        <authorList>
            <person name="Gomez-Gil B."/>
            <person name="Enciso-Ibarra J."/>
            <person name="Enciso-Ibarra K."/>
            <person name="Bolan-Mejia C."/>
        </authorList>
    </citation>
    <scope>NUCLEOTIDE SEQUENCE [LARGE SCALE GENOMIC DNA]</scope>
    <source>
        <strain evidence="8 9">CAIM 722</strain>
    </source>
</reference>
<feature type="domain" description="Molybdopterin oxidoreductase" evidence="6">
    <location>
        <begin position="61"/>
        <end position="518"/>
    </location>
</feature>
<organism evidence="8 9">
    <name type="scientific">Vibrio eleionomae</name>
    <dbReference type="NCBI Taxonomy" id="2653505"/>
    <lineage>
        <taxon>Bacteria</taxon>
        <taxon>Pseudomonadati</taxon>
        <taxon>Pseudomonadota</taxon>
        <taxon>Gammaproteobacteria</taxon>
        <taxon>Vibrionales</taxon>
        <taxon>Vibrionaceae</taxon>
        <taxon>Vibrio</taxon>
    </lineage>
</organism>
<dbReference type="Gene3D" id="3.90.55.10">
    <property type="entry name" value="Dimethylsulfoxide Reductase, domain 3"/>
    <property type="match status" value="1"/>
</dbReference>
<dbReference type="Pfam" id="PF01568">
    <property type="entry name" value="Molydop_binding"/>
    <property type="match status" value="1"/>
</dbReference>
<proteinExistence type="inferred from homology"/>
<dbReference type="GO" id="GO:0030288">
    <property type="term" value="C:outer membrane-bounded periplasmic space"/>
    <property type="evidence" value="ECO:0007669"/>
    <property type="project" value="TreeGrafter"/>
</dbReference>
<evidence type="ECO:0000256" key="3">
    <source>
        <dbReference type="ARBA" id="ARBA00022505"/>
    </source>
</evidence>
<dbReference type="SUPFAM" id="SSF50692">
    <property type="entry name" value="ADC-like"/>
    <property type="match status" value="1"/>
</dbReference>
<dbReference type="InterPro" id="IPR006657">
    <property type="entry name" value="MoPterin_dinucl-bd_dom"/>
</dbReference>
<dbReference type="Gene3D" id="2.40.40.20">
    <property type="match status" value="1"/>
</dbReference>
<keyword evidence="5" id="KW-0560">Oxidoreductase</keyword>
<dbReference type="Proteomes" id="UP000462621">
    <property type="component" value="Unassembled WGS sequence"/>
</dbReference>
<dbReference type="InterPro" id="IPR009010">
    <property type="entry name" value="Asp_de-COase-like_dom_sf"/>
</dbReference>
<dbReference type="InterPro" id="IPR041954">
    <property type="entry name" value="CT_DMSOR/BSOR/TMAOR"/>
</dbReference>
<dbReference type="Pfam" id="PF00384">
    <property type="entry name" value="Molybdopterin"/>
    <property type="match status" value="1"/>
</dbReference>
<dbReference type="GO" id="GO:0016491">
    <property type="term" value="F:oxidoreductase activity"/>
    <property type="evidence" value="ECO:0007669"/>
    <property type="project" value="UniProtKB-KW"/>
</dbReference>
<dbReference type="PROSITE" id="PS00490">
    <property type="entry name" value="MOLYBDOPTERIN_PROK_2"/>
    <property type="match status" value="1"/>
</dbReference>
<dbReference type="EMBL" id="WEKT01000002">
    <property type="protein sequence ID" value="MZI91870.1"/>
    <property type="molecule type" value="Genomic_DNA"/>
</dbReference>
<comment type="caution">
    <text evidence="8">The sequence shown here is derived from an EMBL/GenBank/DDBJ whole genome shotgun (WGS) entry which is preliminary data.</text>
</comment>
<dbReference type="InterPro" id="IPR050612">
    <property type="entry name" value="Prok_Mopterin_Oxidored"/>
</dbReference>
<comment type="similarity">
    <text evidence="2">Belongs to the prokaryotic molybdopterin-containing oxidoreductase family.</text>
</comment>
<evidence type="ECO:0000256" key="1">
    <source>
        <dbReference type="ARBA" id="ARBA00001942"/>
    </source>
</evidence>
<dbReference type="SUPFAM" id="SSF53706">
    <property type="entry name" value="Formate dehydrogenase/DMSO reductase, domains 1-3"/>
    <property type="match status" value="1"/>
</dbReference>
<evidence type="ECO:0000259" key="6">
    <source>
        <dbReference type="Pfam" id="PF00384"/>
    </source>
</evidence>
<dbReference type="PANTHER" id="PTHR43742:SF10">
    <property type="entry name" value="TRIMETHYLAMINE-N-OXIDE REDUCTASE 2"/>
    <property type="match status" value="1"/>
</dbReference>
<evidence type="ECO:0000256" key="4">
    <source>
        <dbReference type="ARBA" id="ARBA00022723"/>
    </source>
</evidence>
<dbReference type="AlphaFoldDB" id="A0A7X4RT55"/>
<name>A0A7X4RT55_9VIBR</name>
<dbReference type="InterPro" id="IPR006656">
    <property type="entry name" value="Mopterin_OxRdtase"/>
</dbReference>
<evidence type="ECO:0000313" key="9">
    <source>
        <dbReference type="Proteomes" id="UP000462621"/>
    </source>
</evidence>
<dbReference type="Gene3D" id="3.40.50.740">
    <property type="match status" value="1"/>
</dbReference>